<feature type="transmembrane region" description="Helical" evidence="1">
    <location>
        <begin position="320"/>
        <end position="341"/>
    </location>
</feature>
<dbReference type="AlphaFoldDB" id="A0A9K3KFG9"/>
<protein>
    <recommendedName>
        <fullName evidence="4">Transmembrane protein</fullName>
    </recommendedName>
</protein>
<proteinExistence type="predicted"/>
<dbReference type="EMBL" id="JAGRRH010000025">
    <property type="protein sequence ID" value="KAG7342286.1"/>
    <property type="molecule type" value="Genomic_DNA"/>
</dbReference>
<reference evidence="2" key="2">
    <citation type="submission" date="2021-04" db="EMBL/GenBank/DDBJ databases">
        <authorList>
            <person name="Podell S."/>
        </authorList>
    </citation>
    <scope>NUCLEOTIDE SEQUENCE</scope>
    <source>
        <strain evidence="2">Hildebrandi</strain>
    </source>
</reference>
<feature type="transmembrane region" description="Helical" evidence="1">
    <location>
        <begin position="293"/>
        <end position="314"/>
    </location>
</feature>
<evidence type="ECO:0008006" key="4">
    <source>
        <dbReference type="Google" id="ProtNLM"/>
    </source>
</evidence>
<accession>A0A9K3KFG9</accession>
<evidence type="ECO:0000313" key="3">
    <source>
        <dbReference type="Proteomes" id="UP000693970"/>
    </source>
</evidence>
<name>A0A9K3KFG9_9STRA</name>
<gene>
    <name evidence="2" type="ORF">IV203_007378</name>
</gene>
<comment type="caution">
    <text evidence="2">The sequence shown here is derived from an EMBL/GenBank/DDBJ whole genome shotgun (WGS) entry which is preliminary data.</text>
</comment>
<keyword evidence="1" id="KW-0472">Membrane</keyword>
<feature type="transmembrane region" description="Helical" evidence="1">
    <location>
        <begin position="353"/>
        <end position="373"/>
    </location>
</feature>
<keyword evidence="3" id="KW-1185">Reference proteome</keyword>
<sequence>MLRAESMDHNIIDDEDTSAVESSVLIEKGSKNPATPLDDVLLFNTTTTATSTPLTATTRIGLRRRIPIKRSLQTYGTHQVLIDSPWLLTAISAGHYFLYPLGMCLAWFLFSHMTELQQHVTTATSTSSSPLFSVFLILMGHLMNAWGSAMAGTLVHETEDWQIAQLAVAPMDENEANFNGNGPNLLSGRVVDPAHSNNPQLYSVAFTMLLGAIAMGNLCIGAGVFDISNNVWMKGWALFSIFGYFLANDEPFCTSFWYSLFAKSEVFRDTFVEKGWNQLTDHGRKQIFRVSAFKFHGIFLPNAMLCAAALARLFGCTPSIPVWMAPLPLVLSSMGGIWEGIVAETTFDQRHHLVAIFLICGGYALYLPFYGALFSS</sequence>
<dbReference type="OrthoDB" id="557906at2759"/>
<feature type="transmembrane region" description="Helical" evidence="1">
    <location>
        <begin position="201"/>
        <end position="225"/>
    </location>
</feature>
<feature type="transmembrane region" description="Helical" evidence="1">
    <location>
        <begin position="131"/>
        <end position="151"/>
    </location>
</feature>
<keyword evidence="1" id="KW-1133">Transmembrane helix</keyword>
<reference evidence="2" key="1">
    <citation type="journal article" date="2021" name="Sci. Rep.">
        <title>Diploid genomic architecture of Nitzschia inconspicua, an elite biomass production diatom.</title>
        <authorList>
            <person name="Oliver A."/>
            <person name="Podell S."/>
            <person name="Pinowska A."/>
            <person name="Traller J.C."/>
            <person name="Smith S.R."/>
            <person name="McClure R."/>
            <person name="Beliaev A."/>
            <person name="Bohutskyi P."/>
            <person name="Hill E.A."/>
            <person name="Rabines A."/>
            <person name="Zheng H."/>
            <person name="Allen L.Z."/>
            <person name="Kuo A."/>
            <person name="Grigoriev I.V."/>
            <person name="Allen A.E."/>
            <person name="Hazlebeck D."/>
            <person name="Allen E.E."/>
        </authorList>
    </citation>
    <scope>NUCLEOTIDE SEQUENCE</scope>
    <source>
        <strain evidence="2">Hildebrandi</strain>
    </source>
</reference>
<organism evidence="2 3">
    <name type="scientific">Nitzschia inconspicua</name>
    <dbReference type="NCBI Taxonomy" id="303405"/>
    <lineage>
        <taxon>Eukaryota</taxon>
        <taxon>Sar</taxon>
        <taxon>Stramenopiles</taxon>
        <taxon>Ochrophyta</taxon>
        <taxon>Bacillariophyta</taxon>
        <taxon>Bacillariophyceae</taxon>
        <taxon>Bacillariophycidae</taxon>
        <taxon>Bacillariales</taxon>
        <taxon>Bacillariaceae</taxon>
        <taxon>Nitzschia</taxon>
    </lineage>
</organism>
<evidence type="ECO:0000256" key="1">
    <source>
        <dbReference type="SAM" id="Phobius"/>
    </source>
</evidence>
<feature type="transmembrane region" description="Helical" evidence="1">
    <location>
        <begin position="86"/>
        <end position="110"/>
    </location>
</feature>
<evidence type="ECO:0000313" key="2">
    <source>
        <dbReference type="EMBL" id="KAG7342286.1"/>
    </source>
</evidence>
<dbReference type="Proteomes" id="UP000693970">
    <property type="component" value="Unassembled WGS sequence"/>
</dbReference>
<keyword evidence="1" id="KW-0812">Transmembrane</keyword>